<feature type="compositionally biased region" description="Basic and acidic residues" evidence="1">
    <location>
        <begin position="512"/>
        <end position="525"/>
    </location>
</feature>
<proteinExistence type="predicted"/>
<feature type="region of interest" description="Disordered" evidence="1">
    <location>
        <begin position="53"/>
        <end position="138"/>
    </location>
</feature>
<comment type="caution">
    <text evidence="2">The sequence shown here is derived from an EMBL/GenBank/DDBJ whole genome shotgun (WGS) entry which is preliminary data.</text>
</comment>
<dbReference type="OrthoDB" id="8962384at2759"/>
<sequence>DAKASVARDNVAVSSPKTMEQSPVPDAGGQSLRNAAKKALPSAKSRSVFAFSWSVPGRTEDPATDSSVGSAKLDVSSEAPGVNKAPSESAEVPAAAAQEEGTHKNLTRVPPAAPLHDIDLSASVTPQGEDATTSKPKQVNFFDRIFKLEKGKERSKTQIDNQEERQTSDLPDGHITAKEAAGLQSASTAVLQGKASIDACNQKDLREDSAGVNGLTAEQPEKAEVKEDSPKPVAPVENSVMSFLKTLVSPSKAEAKSDSEDKGSKAEKGHGGQPAPKTAAESQAKGAKKKKAESPKLGHSTFSKLFRHKAAKETQQTTNTKSTEQQPVTSVKSDKNIPSSQEPQTVKQNTKAPEPAAQQPAAATEAPKEVTKEKAASTPIPLSKLFWKKNASEEAEIVSNERADAPLEAVTPDKDESKSPEAAEVKPRREESKTPKANLRKFFKLTLNSTERPVVPAESEPVGQKSKESSKDKKSTVELSKQKGSKQETREQPDSREQQAAETDSIQNGGDSSKEPSFKKTEKRQSLGGFFKGL</sequence>
<dbReference type="AlphaFoldDB" id="A0A7L1XMX0"/>
<gene>
    <name evidence="2" type="primary">Bcas1</name>
    <name evidence="2" type="ORF">THIORB_R07735</name>
</gene>
<dbReference type="EMBL" id="VXBW01005764">
    <property type="protein sequence ID" value="NXP11525.1"/>
    <property type="molecule type" value="Genomic_DNA"/>
</dbReference>
<reference evidence="2 3" key="1">
    <citation type="submission" date="2019-09" db="EMBL/GenBank/DDBJ databases">
        <title>Bird 10,000 Genomes (B10K) Project - Family phase.</title>
        <authorList>
            <person name="Zhang G."/>
        </authorList>
    </citation>
    <scope>NUCLEOTIDE SEQUENCE [LARGE SCALE GENOMIC DNA]</scope>
    <source>
        <strain evidence="2">B10K-DU-002-47</strain>
        <tissue evidence="2">Muscle</tissue>
    </source>
</reference>
<feature type="compositionally biased region" description="Low complexity" evidence="1">
    <location>
        <begin position="350"/>
        <end position="365"/>
    </location>
</feature>
<dbReference type="InterPro" id="IPR026115">
    <property type="entry name" value="NABC1"/>
</dbReference>
<feature type="compositionally biased region" description="Basic and acidic residues" evidence="1">
    <location>
        <begin position="485"/>
        <end position="499"/>
    </location>
</feature>
<feature type="compositionally biased region" description="Basic and acidic residues" evidence="1">
    <location>
        <begin position="219"/>
        <end position="230"/>
    </location>
</feature>
<feature type="compositionally biased region" description="Polar residues" evidence="1">
    <location>
        <begin position="313"/>
        <end position="349"/>
    </location>
</feature>
<evidence type="ECO:0000313" key="2">
    <source>
        <dbReference type="EMBL" id="NXP11525.1"/>
    </source>
</evidence>
<feature type="compositionally biased region" description="Basic and acidic residues" evidence="1">
    <location>
        <begin position="399"/>
        <end position="434"/>
    </location>
</feature>
<feature type="non-terminal residue" evidence="2">
    <location>
        <position position="534"/>
    </location>
</feature>
<organism evidence="2 3">
    <name type="scientific">Thinocorus orbignyianus</name>
    <dbReference type="NCBI Taxonomy" id="161742"/>
    <lineage>
        <taxon>Eukaryota</taxon>
        <taxon>Metazoa</taxon>
        <taxon>Chordata</taxon>
        <taxon>Craniata</taxon>
        <taxon>Vertebrata</taxon>
        <taxon>Euteleostomi</taxon>
        <taxon>Archelosauria</taxon>
        <taxon>Archosauria</taxon>
        <taxon>Dinosauria</taxon>
        <taxon>Saurischia</taxon>
        <taxon>Theropoda</taxon>
        <taxon>Coelurosauria</taxon>
        <taxon>Aves</taxon>
        <taxon>Neognathae</taxon>
        <taxon>Neoaves</taxon>
        <taxon>Aequornithes</taxon>
        <taxon>Ciconiiformes</taxon>
        <taxon>Thinocoridae</taxon>
        <taxon>Thinocorus</taxon>
    </lineage>
</organism>
<feature type="non-terminal residue" evidence="2">
    <location>
        <position position="1"/>
    </location>
</feature>
<dbReference type="PANTHER" id="PTHR15016">
    <property type="entry name" value="BREAST CARCINOMA-AMPLIFIED SEQUENCE 1"/>
    <property type="match status" value="1"/>
</dbReference>
<accession>A0A7L1XMX0</accession>
<feature type="compositionally biased region" description="Basic and acidic residues" evidence="1">
    <location>
        <begin position="366"/>
        <end position="375"/>
    </location>
</feature>
<feature type="compositionally biased region" description="Basic and acidic residues" evidence="1">
    <location>
        <begin position="465"/>
        <end position="476"/>
    </location>
</feature>
<dbReference type="Proteomes" id="UP000565698">
    <property type="component" value="Unassembled WGS sequence"/>
</dbReference>
<protein>
    <submittedName>
        <fullName evidence="2">BCAS1 protein</fullName>
    </submittedName>
</protein>
<name>A0A7L1XMX0_9AVES</name>
<feature type="compositionally biased region" description="Basic and acidic residues" evidence="1">
    <location>
        <begin position="253"/>
        <end position="270"/>
    </location>
</feature>
<feature type="compositionally biased region" description="Polar residues" evidence="1">
    <location>
        <begin position="500"/>
        <end position="511"/>
    </location>
</feature>
<feature type="compositionally biased region" description="Polar residues" evidence="1">
    <location>
        <begin position="12"/>
        <end position="21"/>
    </location>
</feature>
<dbReference type="GO" id="GO:0042552">
    <property type="term" value="P:myelination"/>
    <property type="evidence" value="ECO:0007669"/>
    <property type="project" value="TreeGrafter"/>
</dbReference>
<feature type="region of interest" description="Disordered" evidence="1">
    <location>
        <begin position="208"/>
        <end position="534"/>
    </location>
</feature>
<keyword evidence="3" id="KW-1185">Reference proteome</keyword>
<evidence type="ECO:0000313" key="3">
    <source>
        <dbReference type="Proteomes" id="UP000565698"/>
    </source>
</evidence>
<feature type="compositionally biased region" description="Low complexity" evidence="1">
    <location>
        <begin position="85"/>
        <end position="99"/>
    </location>
</feature>
<evidence type="ECO:0000256" key="1">
    <source>
        <dbReference type="SAM" id="MobiDB-lite"/>
    </source>
</evidence>
<feature type="region of interest" description="Disordered" evidence="1">
    <location>
        <begin position="1"/>
        <end position="39"/>
    </location>
</feature>
<feature type="compositionally biased region" description="Polar residues" evidence="1">
    <location>
        <begin position="122"/>
        <end position="137"/>
    </location>
</feature>
<dbReference type="PANTHER" id="PTHR15016:SF6">
    <property type="entry name" value="BREAST CARCINOMA-AMPLIFIED SEQUENCE 1"/>
    <property type="match status" value="1"/>
</dbReference>
<feature type="region of interest" description="Disordered" evidence="1">
    <location>
        <begin position="151"/>
        <end position="174"/>
    </location>
</feature>